<evidence type="ECO:0000256" key="7">
    <source>
        <dbReference type="ARBA" id="ARBA00022967"/>
    </source>
</evidence>
<comment type="subcellular location">
    <subcellularLocation>
        <location evidence="1 10">Cell membrane</location>
        <topology evidence="1 10">Peripheral membrane protein</topology>
    </subcellularLocation>
</comment>
<protein>
    <recommendedName>
        <fullName evidence="10">ABC transporter ATP-binding protein</fullName>
    </recommendedName>
</protein>
<dbReference type="GO" id="GO:0016887">
    <property type="term" value="F:ATP hydrolysis activity"/>
    <property type="evidence" value="ECO:0007669"/>
    <property type="project" value="InterPro"/>
</dbReference>
<dbReference type="PANTHER" id="PTHR43553">
    <property type="entry name" value="HEAVY METAL TRANSPORTER"/>
    <property type="match status" value="1"/>
</dbReference>
<evidence type="ECO:0000256" key="2">
    <source>
        <dbReference type="ARBA" id="ARBA00005417"/>
    </source>
</evidence>
<feature type="domain" description="ABC transporter" evidence="11">
    <location>
        <begin position="5"/>
        <end position="240"/>
    </location>
</feature>
<evidence type="ECO:0000256" key="4">
    <source>
        <dbReference type="ARBA" id="ARBA00022475"/>
    </source>
</evidence>
<evidence type="ECO:0000259" key="11">
    <source>
        <dbReference type="PROSITE" id="PS50893"/>
    </source>
</evidence>
<dbReference type="CDD" id="cd03225">
    <property type="entry name" value="ABC_cobalt_CbiO_domain1"/>
    <property type="match status" value="1"/>
</dbReference>
<evidence type="ECO:0000313" key="12">
    <source>
        <dbReference type="EMBL" id="QHQ63716.1"/>
    </source>
</evidence>
<dbReference type="Pfam" id="PF00005">
    <property type="entry name" value="ABC_tran"/>
    <property type="match status" value="1"/>
</dbReference>
<dbReference type="AlphaFoldDB" id="A0A6P1TVH2"/>
<evidence type="ECO:0000256" key="5">
    <source>
        <dbReference type="ARBA" id="ARBA00022741"/>
    </source>
</evidence>
<comment type="function">
    <text evidence="10">Part of an ABC transporter complex. Responsible for energy coupling to the transport system.</text>
</comment>
<dbReference type="InterPro" id="IPR015856">
    <property type="entry name" value="ABC_transpr_CbiO/EcfA_su"/>
</dbReference>
<name>A0A6P1TVH2_9FIRM</name>
<dbReference type="NCBIfam" id="TIGR01166">
    <property type="entry name" value="cbiO"/>
    <property type="match status" value="1"/>
</dbReference>
<keyword evidence="4 10" id="KW-1003">Cell membrane</keyword>
<dbReference type="GO" id="GO:0005524">
    <property type="term" value="F:ATP binding"/>
    <property type="evidence" value="ECO:0007669"/>
    <property type="project" value="UniProtKB-UniRule"/>
</dbReference>
<dbReference type="InterPro" id="IPR027417">
    <property type="entry name" value="P-loop_NTPase"/>
</dbReference>
<dbReference type="PANTHER" id="PTHR43553:SF24">
    <property type="entry name" value="ENERGY-COUPLING FACTOR TRANSPORTER ATP-BINDING PROTEIN ECFA1"/>
    <property type="match status" value="1"/>
</dbReference>
<organism evidence="12 13">
    <name type="scientific">Anaerocolumna sedimenticola</name>
    <dbReference type="NCBI Taxonomy" id="2696063"/>
    <lineage>
        <taxon>Bacteria</taxon>
        <taxon>Bacillati</taxon>
        <taxon>Bacillota</taxon>
        <taxon>Clostridia</taxon>
        <taxon>Lachnospirales</taxon>
        <taxon>Lachnospiraceae</taxon>
        <taxon>Anaerocolumna</taxon>
    </lineage>
</organism>
<dbReference type="InterPro" id="IPR003439">
    <property type="entry name" value="ABC_transporter-like_ATP-bd"/>
</dbReference>
<keyword evidence="3 10" id="KW-0813">Transport</keyword>
<keyword evidence="8 10" id="KW-0472">Membrane</keyword>
<dbReference type="FunFam" id="3.40.50.300:FF:000224">
    <property type="entry name" value="Energy-coupling factor transporter ATP-binding protein EcfA"/>
    <property type="match status" value="1"/>
</dbReference>
<dbReference type="GO" id="GO:0042626">
    <property type="term" value="F:ATPase-coupled transmembrane transporter activity"/>
    <property type="evidence" value="ECO:0007669"/>
    <property type="project" value="TreeGrafter"/>
</dbReference>
<comment type="function">
    <text evidence="9">Probably part of an ABC transporter complex. Responsible for energy coupling to the transport system.</text>
</comment>
<evidence type="ECO:0000256" key="1">
    <source>
        <dbReference type="ARBA" id="ARBA00004202"/>
    </source>
</evidence>
<keyword evidence="6 10" id="KW-0067">ATP-binding</keyword>
<dbReference type="EMBL" id="CP048000">
    <property type="protein sequence ID" value="QHQ63716.1"/>
    <property type="molecule type" value="Genomic_DNA"/>
</dbReference>
<dbReference type="GO" id="GO:0043190">
    <property type="term" value="C:ATP-binding cassette (ABC) transporter complex"/>
    <property type="evidence" value="ECO:0007669"/>
    <property type="project" value="TreeGrafter"/>
</dbReference>
<evidence type="ECO:0000256" key="10">
    <source>
        <dbReference type="RuleBase" id="RU364103"/>
    </source>
</evidence>
<evidence type="ECO:0000313" key="13">
    <source>
        <dbReference type="Proteomes" id="UP000464314"/>
    </source>
</evidence>
<keyword evidence="7" id="KW-1278">Translocase</keyword>
<dbReference type="SMART" id="SM00382">
    <property type="entry name" value="AAA"/>
    <property type="match status" value="1"/>
</dbReference>
<proteinExistence type="inferred from homology"/>
<dbReference type="PROSITE" id="PS50893">
    <property type="entry name" value="ABC_TRANSPORTER_2"/>
    <property type="match status" value="1"/>
</dbReference>
<evidence type="ECO:0000256" key="9">
    <source>
        <dbReference type="ARBA" id="ARBA00025157"/>
    </source>
</evidence>
<dbReference type="KEGG" id="anr:Ana3638_11065"/>
<dbReference type="InterPro" id="IPR005876">
    <property type="entry name" value="Co_trans_ATP-bd"/>
</dbReference>
<comment type="similarity">
    <text evidence="2 10">Belongs to the ABC transporter superfamily.</text>
</comment>
<reference evidence="12 13" key="1">
    <citation type="submission" date="2020-01" db="EMBL/GenBank/DDBJ databases">
        <title>Genome analysis of Anaerocolumna sp. CBA3638.</title>
        <authorList>
            <person name="Kim J."/>
            <person name="Roh S.W."/>
        </authorList>
    </citation>
    <scope>NUCLEOTIDE SEQUENCE [LARGE SCALE GENOMIC DNA]</scope>
    <source>
        <strain evidence="12 13">CBA3638</strain>
    </source>
</reference>
<dbReference type="GO" id="GO:0006824">
    <property type="term" value="P:cobalt ion transport"/>
    <property type="evidence" value="ECO:0007669"/>
    <property type="project" value="InterPro"/>
</dbReference>
<dbReference type="Gene3D" id="3.40.50.300">
    <property type="entry name" value="P-loop containing nucleotide triphosphate hydrolases"/>
    <property type="match status" value="1"/>
</dbReference>
<evidence type="ECO:0000256" key="3">
    <source>
        <dbReference type="ARBA" id="ARBA00022448"/>
    </source>
</evidence>
<gene>
    <name evidence="12" type="ORF">Ana3638_11065</name>
</gene>
<keyword evidence="5 10" id="KW-0547">Nucleotide-binding</keyword>
<dbReference type="Proteomes" id="UP000464314">
    <property type="component" value="Chromosome"/>
</dbReference>
<evidence type="ECO:0000256" key="8">
    <source>
        <dbReference type="ARBA" id="ARBA00023136"/>
    </source>
</evidence>
<dbReference type="InterPro" id="IPR003593">
    <property type="entry name" value="AAA+_ATPase"/>
</dbReference>
<dbReference type="SUPFAM" id="SSF52540">
    <property type="entry name" value="P-loop containing nucleoside triphosphate hydrolases"/>
    <property type="match status" value="1"/>
</dbReference>
<dbReference type="InterPro" id="IPR050095">
    <property type="entry name" value="ECF_ABC_transporter_ATP-bd"/>
</dbReference>
<evidence type="ECO:0000256" key="6">
    <source>
        <dbReference type="ARBA" id="ARBA00022840"/>
    </source>
</evidence>
<sequence>MLNVLKTENLTYTYEDGTKALNNVSISIEKGDKTAFLGANGSGKSTLFLCLNGILKPQHGRILFKDQPIEYSRKGLLGLRSKVGIVFQDPDNQLFSASVYQEISFGLMNLGISGQDAVKKVETIMEEMKIQPFRHKPTHLLSGGQKKQVSLADILVMEPEVIILDEPSSALDPKHTKMINDKLNSLPDSGVTVIISTHDVDYALEWADKVIVFKDGEVFAEGKTEDIFMNKELLKQTNLRQPSVIKLFIHLCERGILSRNLPVPQNFDTLERYIIGT</sequence>
<keyword evidence="13" id="KW-1185">Reference proteome</keyword>
<accession>A0A6P1TVH2</accession>